<evidence type="ECO:0000313" key="8">
    <source>
        <dbReference type="RGD" id="11451771"/>
    </source>
</evidence>
<dbReference type="AlphaFoldDB" id="A0A8I6A6M7"/>
<organism evidence="6 7">
    <name type="scientific">Rattus norvegicus</name>
    <name type="common">Rat</name>
    <dbReference type="NCBI Taxonomy" id="10116"/>
    <lineage>
        <taxon>Eukaryota</taxon>
        <taxon>Metazoa</taxon>
        <taxon>Chordata</taxon>
        <taxon>Craniata</taxon>
        <taxon>Vertebrata</taxon>
        <taxon>Euteleostomi</taxon>
        <taxon>Mammalia</taxon>
        <taxon>Eutheria</taxon>
        <taxon>Euarchontoglires</taxon>
        <taxon>Glires</taxon>
        <taxon>Rodentia</taxon>
        <taxon>Myomorpha</taxon>
        <taxon>Muroidea</taxon>
        <taxon>Muridae</taxon>
        <taxon>Murinae</taxon>
        <taxon>Rattus</taxon>
    </lineage>
</organism>
<evidence type="ECO:0000256" key="1">
    <source>
        <dbReference type="ARBA" id="ARBA00006834"/>
    </source>
</evidence>
<keyword evidence="7" id="KW-1185">Reference proteome</keyword>
<comment type="similarity">
    <text evidence="1">Belongs to the DMRT family.</text>
</comment>
<evidence type="ECO:0000259" key="5">
    <source>
        <dbReference type="Pfam" id="PF15791"/>
    </source>
</evidence>
<accession>A0A8I6A6M7</accession>
<reference evidence="6" key="1">
    <citation type="submission" date="2024-01" db="EMBL/GenBank/DDBJ databases">
        <title>GRCr8: a new rat reference genome assembly contstructed from accurate long reads and long range scaffolding.</title>
        <authorList>
            <person name="Doris P.A."/>
            <person name="Kalbfleisch T."/>
            <person name="Li K."/>
            <person name="Howe K."/>
            <person name="Wood J."/>
        </authorList>
    </citation>
    <scope>NUCLEOTIDE SEQUENCE [LARGE SCALE GENOMIC DNA]</scope>
    <source>
        <strain evidence="6">Brown Norway</strain>
    </source>
</reference>
<feature type="region of interest" description="Disordered" evidence="4">
    <location>
        <begin position="213"/>
        <end position="250"/>
    </location>
</feature>
<dbReference type="RGD" id="15203475">
    <property type="gene designation" value="AABR07039229.2"/>
</dbReference>
<evidence type="ECO:0000256" key="4">
    <source>
        <dbReference type="SAM" id="MobiDB-lite"/>
    </source>
</evidence>
<keyword evidence="3" id="KW-0804">Transcription</keyword>
<dbReference type="RefSeq" id="XP_038955318.1">
    <property type="nucleotide sequence ID" value="XM_039099390.2"/>
</dbReference>
<dbReference type="GeneID" id="108348153"/>
<dbReference type="Ensembl" id="ENSRNOT00000117626.2">
    <property type="protein sequence ID" value="ENSRNOP00000087084.1"/>
    <property type="gene ID" value="ENSRNOG00000048295.4"/>
</dbReference>
<proteinExistence type="inferred from homology"/>
<evidence type="ECO:0000256" key="3">
    <source>
        <dbReference type="ARBA" id="ARBA00023163"/>
    </source>
</evidence>
<dbReference type="Proteomes" id="UP000002494">
    <property type="component" value="Chromosome X"/>
</dbReference>
<dbReference type="GeneTree" id="ENSGT00940000156489"/>
<dbReference type="RGD" id="11451771">
    <property type="gene designation" value="Dmrtc1a"/>
</dbReference>
<dbReference type="CTD" id="70887"/>
<protein>
    <submittedName>
        <fullName evidence="6">DMRT-like family C1a</fullName>
    </submittedName>
</protein>
<dbReference type="InterPro" id="IPR031577">
    <property type="entry name" value="DMRT-C1/C2_C"/>
</dbReference>
<reference evidence="6" key="3">
    <citation type="submission" date="2025-09" db="UniProtKB">
        <authorList>
            <consortium name="Ensembl"/>
        </authorList>
    </citation>
    <scope>IDENTIFICATION</scope>
    <source>
        <strain evidence="6">Brown Norway</strain>
    </source>
</reference>
<keyword evidence="2" id="KW-0805">Transcription regulation</keyword>
<feature type="domain" description="Doublesex- and mab-3-related transcription factor C1/C2 C-terminal" evidence="5">
    <location>
        <begin position="147"/>
        <end position="258"/>
    </location>
</feature>
<dbReference type="OMA" id="PSEWQRK"/>
<dbReference type="OrthoDB" id="9663956at2759"/>
<evidence type="ECO:0000313" key="7">
    <source>
        <dbReference type="Proteomes" id="UP000002494"/>
    </source>
</evidence>
<evidence type="ECO:0000256" key="2">
    <source>
        <dbReference type="ARBA" id="ARBA00023015"/>
    </source>
</evidence>
<dbReference type="Pfam" id="PF15791">
    <property type="entry name" value="DMRT-like"/>
    <property type="match status" value="1"/>
</dbReference>
<name>A0A8I6A6M7_RAT</name>
<evidence type="ECO:0000313" key="6">
    <source>
        <dbReference type="Ensembl" id="ENSRNOP00000087084.1"/>
    </source>
</evidence>
<sequence length="259" mass="27785">MPVDAHLLPEFLLPGPAKAAVRVPERRVQILSAQRNNWIHYREVRKAVSAVSASKKEQATRVKKHVVRRQKGTMAAAPKSHVHVKKLTVEEGVRTGKNSVHQLQAQVDTATQQESSQGPVLLSQLPETTSVPYTPETMGQQLTVSLSGEPYGPSAMPSMCPSLILQPCATTDPMLLQPQGSSASNQASVSATLEWQEMLEAAEALLALKNSSQTRHQPCGMPGTAGERGLQLPNPSMPPRPASSGSLPSGHLDCMSLLT</sequence>
<reference evidence="6" key="2">
    <citation type="submission" date="2025-08" db="UniProtKB">
        <authorList>
            <consortium name="Ensembl"/>
        </authorList>
    </citation>
    <scope>IDENTIFICATION</scope>
    <source>
        <strain evidence="6">Brown Norway</strain>
    </source>
</reference>
<gene>
    <name evidence="8" type="primary">Dmrtc1a</name>
    <name evidence="6" type="synonym">AABR07039229.2</name>
</gene>